<organism evidence="2 3">
    <name type="scientific">Hyaloscypha bicolor E</name>
    <dbReference type="NCBI Taxonomy" id="1095630"/>
    <lineage>
        <taxon>Eukaryota</taxon>
        <taxon>Fungi</taxon>
        <taxon>Dikarya</taxon>
        <taxon>Ascomycota</taxon>
        <taxon>Pezizomycotina</taxon>
        <taxon>Leotiomycetes</taxon>
        <taxon>Helotiales</taxon>
        <taxon>Hyaloscyphaceae</taxon>
        <taxon>Hyaloscypha</taxon>
        <taxon>Hyaloscypha bicolor</taxon>
    </lineage>
</organism>
<accession>A0A2J6THU9</accession>
<dbReference type="AlphaFoldDB" id="A0A2J6THU9"/>
<dbReference type="InParanoid" id="A0A2J6THU9"/>
<feature type="compositionally biased region" description="Polar residues" evidence="1">
    <location>
        <begin position="26"/>
        <end position="44"/>
    </location>
</feature>
<name>A0A2J6THU9_9HELO</name>
<feature type="region of interest" description="Disordered" evidence="1">
    <location>
        <begin position="26"/>
        <end position="55"/>
    </location>
</feature>
<evidence type="ECO:0000313" key="3">
    <source>
        <dbReference type="Proteomes" id="UP000235371"/>
    </source>
</evidence>
<evidence type="ECO:0000256" key="1">
    <source>
        <dbReference type="SAM" id="MobiDB-lite"/>
    </source>
</evidence>
<dbReference type="Proteomes" id="UP000235371">
    <property type="component" value="Unassembled WGS sequence"/>
</dbReference>
<proteinExistence type="predicted"/>
<reference evidence="2 3" key="1">
    <citation type="submission" date="2016-04" db="EMBL/GenBank/DDBJ databases">
        <title>A degradative enzymes factory behind the ericoid mycorrhizal symbiosis.</title>
        <authorList>
            <consortium name="DOE Joint Genome Institute"/>
            <person name="Martino E."/>
            <person name="Morin E."/>
            <person name="Grelet G."/>
            <person name="Kuo A."/>
            <person name="Kohler A."/>
            <person name="Daghino S."/>
            <person name="Barry K."/>
            <person name="Choi C."/>
            <person name="Cichocki N."/>
            <person name="Clum A."/>
            <person name="Copeland A."/>
            <person name="Hainaut M."/>
            <person name="Haridas S."/>
            <person name="Labutti K."/>
            <person name="Lindquist E."/>
            <person name="Lipzen A."/>
            <person name="Khouja H.-R."/>
            <person name="Murat C."/>
            <person name="Ohm R."/>
            <person name="Olson A."/>
            <person name="Spatafora J."/>
            <person name="Veneault-Fourrey C."/>
            <person name="Henrissat B."/>
            <person name="Grigoriev I."/>
            <person name="Martin F."/>
            <person name="Perotto S."/>
        </authorList>
    </citation>
    <scope>NUCLEOTIDE SEQUENCE [LARGE SCALE GENOMIC DNA]</scope>
    <source>
        <strain evidence="2 3">E</strain>
    </source>
</reference>
<sequence>MPNVPLTQLTPPSYTQHSRGFNIQEKSVNYGHNMSAMSSTQQANPAHHPPQTSPDKSYWICCRSIQGQTQAGQATESRCHTYNPSIATSCTRCHHAKCFACFERESSDSMAMPWKHP</sequence>
<protein>
    <submittedName>
        <fullName evidence="2">Uncharacterized protein</fullName>
    </submittedName>
</protein>
<dbReference type="GeneID" id="36587863"/>
<dbReference type="EMBL" id="KZ613783">
    <property type="protein sequence ID" value="PMD62583.1"/>
    <property type="molecule type" value="Genomic_DNA"/>
</dbReference>
<gene>
    <name evidence="2" type="ORF">K444DRAFT_610629</name>
</gene>
<keyword evidence="3" id="KW-1185">Reference proteome</keyword>
<evidence type="ECO:0000313" key="2">
    <source>
        <dbReference type="EMBL" id="PMD62583.1"/>
    </source>
</evidence>
<dbReference type="RefSeq" id="XP_024739487.1">
    <property type="nucleotide sequence ID" value="XM_024879786.1"/>
</dbReference>